<sequence>MHSSSMRSGGLLWRTARLKNNYTMAMPDGGPITPRLGRMHQAEAQQWAREAIQHLTKSIANA</sequence>
<reference evidence="1 2" key="1">
    <citation type="submission" date="2018-07" db="EMBL/GenBank/DDBJ databases">
        <title>Marsedoiliclastica nanhaica gen. nov. sp. nov., a novel marine hydrocarbonoclastic bacterium isolated from an in-situ enriched hydrocarbon-degrading consortium in deep-sea sediment.</title>
        <authorList>
            <person name="Dong C."/>
            <person name="Ma T."/>
            <person name="Liu R."/>
            <person name="Shao Z."/>
        </authorList>
    </citation>
    <scope>NUCLEOTIDE SEQUENCE [LARGE SCALE GENOMIC DNA]</scope>
    <source>
        <strain evidence="2">soil36-7</strain>
    </source>
</reference>
<evidence type="ECO:0000313" key="2">
    <source>
        <dbReference type="Proteomes" id="UP000298049"/>
    </source>
</evidence>
<organism evidence="1 2">
    <name type="scientific">Hydrocarboniclastica marina</name>
    <dbReference type="NCBI Taxonomy" id="2259620"/>
    <lineage>
        <taxon>Bacteria</taxon>
        <taxon>Pseudomonadati</taxon>
        <taxon>Pseudomonadota</taxon>
        <taxon>Gammaproteobacteria</taxon>
        <taxon>Alteromonadales</taxon>
        <taxon>Alteromonadaceae</taxon>
        <taxon>Hydrocarboniclastica</taxon>
    </lineage>
</organism>
<gene>
    <name evidence="1" type="ORF">soil367_08595</name>
</gene>
<evidence type="ECO:0000313" key="1">
    <source>
        <dbReference type="EMBL" id="QCF25975.1"/>
    </source>
</evidence>
<dbReference type="EMBL" id="CP031093">
    <property type="protein sequence ID" value="QCF25975.1"/>
    <property type="molecule type" value="Genomic_DNA"/>
</dbReference>
<proteinExistence type="predicted"/>
<accession>A0A4P7XGX6</accession>
<name>A0A4P7XGX6_9ALTE</name>
<dbReference type="KEGG" id="hmi:soil367_08595"/>
<dbReference type="AlphaFoldDB" id="A0A4P7XGX6"/>
<protein>
    <submittedName>
        <fullName evidence="1">Uncharacterized protein</fullName>
    </submittedName>
</protein>
<dbReference type="Proteomes" id="UP000298049">
    <property type="component" value="Chromosome"/>
</dbReference>
<keyword evidence="2" id="KW-1185">Reference proteome</keyword>